<protein>
    <submittedName>
        <fullName evidence="2">Uncharacterized protein</fullName>
    </submittedName>
</protein>
<gene>
    <name evidence="2" type="ORF">E2C01_102158</name>
</gene>
<proteinExistence type="predicted"/>
<comment type="caution">
    <text evidence="2">The sequence shown here is derived from an EMBL/GenBank/DDBJ whole genome shotgun (WGS) entry which is preliminary data.</text>
</comment>
<dbReference type="AlphaFoldDB" id="A0A5B7KBU6"/>
<sequence length="69" mass="7969">MTNWADDTLPRLVQPSSEAWCSEVQEGNGRGKEEEEDKDEEEEQGYDDDSEEEGEEKEEYKGIQRKSAL</sequence>
<reference evidence="2 3" key="1">
    <citation type="submission" date="2019-05" db="EMBL/GenBank/DDBJ databases">
        <title>Another draft genome of Portunus trituberculatus and its Hox gene families provides insights of decapod evolution.</title>
        <authorList>
            <person name="Jeong J.-H."/>
            <person name="Song I."/>
            <person name="Kim S."/>
            <person name="Choi T."/>
            <person name="Kim D."/>
            <person name="Ryu S."/>
            <person name="Kim W."/>
        </authorList>
    </citation>
    <scope>NUCLEOTIDE SEQUENCE [LARGE SCALE GENOMIC DNA]</scope>
    <source>
        <tissue evidence="2">Muscle</tissue>
    </source>
</reference>
<feature type="region of interest" description="Disordered" evidence="1">
    <location>
        <begin position="1"/>
        <end position="69"/>
    </location>
</feature>
<name>A0A5B7KBU6_PORTR</name>
<evidence type="ECO:0000313" key="3">
    <source>
        <dbReference type="Proteomes" id="UP000324222"/>
    </source>
</evidence>
<feature type="compositionally biased region" description="Acidic residues" evidence="1">
    <location>
        <begin position="34"/>
        <end position="57"/>
    </location>
</feature>
<accession>A0A5B7KBU6</accession>
<dbReference type="EMBL" id="VSRR010150693">
    <property type="protein sequence ID" value="MPD06351.1"/>
    <property type="molecule type" value="Genomic_DNA"/>
</dbReference>
<keyword evidence="3" id="KW-1185">Reference proteome</keyword>
<organism evidence="2 3">
    <name type="scientific">Portunus trituberculatus</name>
    <name type="common">Swimming crab</name>
    <name type="synonym">Neptunus trituberculatus</name>
    <dbReference type="NCBI Taxonomy" id="210409"/>
    <lineage>
        <taxon>Eukaryota</taxon>
        <taxon>Metazoa</taxon>
        <taxon>Ecdysozoa</taxon>
        <taxon>Arthropoda</taxon>
        <taxon>Crustacea</taxon>
        <taxon>Multicrustacea</taxon>
        <taxon>Malacostraca</taxon>
        <taxon>Eumalacostraca</taxon>
        <taxon>Eucarida</taxon>
        <taxon>Decapoda</taxon>
        <taxon>Pleocyemata</taxon>
        <taxon>Brachyura</taxon>
        <taxon>Eubrachyura</taxon>
        <taxon>Portunoidea</taxon>
        <taxon>Portunidae</taxon>
        <taxon>Portuninae</taxon>
        <taxon>Portunus</taxon>
    </lineage>
</organism>
<evidence type="ECO:0000313" key="2">
    <source>
        <dbReference type="EMBL" id="MPD06351.1"/>
    </source>
</evidence>
<evidence type="ECO:0000256" key="1">
    <source>
        <dbReference type="SAM" id="MobiDB-lite"/>
    </source>
</evidence>
<dbReference type="Proteomes" id="UP000324222">
    <property type="component" value="Unassembled WGS sequence"/>
</dbReference>